<keyword evidence="1" id="KW-1185">Reference proteome</keyword>
<reference evidence="2" key="1">
    <citation type="submission" date="2025-08" db="UniProtKB">
        <authorList>
            <consortium name="RefSeq"/>
        </authorList>
    </citation>
    <scope>IDENTIFICATION</scope>
</reference>
<sequence>MSYESGVDGLRLVSVPLELADTVQICKTADPSCSLMKARNMLASYLDQQRKLEHDLQQDHQVTLSEVITAYEEAVGTIRAAGKPSLLAQALHELGNLHFYRDNLRGAYACWADAADVLLKKTDVINNWRMCLTAEELGGAALLARCGVWGCLLAGILVTDVARYVLKLGLALRTETCLLAAALFRAVFGAALPCLRSDEEFVNAAGGSVDAVPSIELLSDHGRCNPATLVTCLMWLGDELTKSHHFVAVIPVLLLQESVARRLQLWCEWAAGQTTLVRVVTNLGRYCDAVIILHRLFNPPLLADTPGATHTPRFHREAAFNNVDNIEVLKL</sequence>
<accession>A0ABM1DRI5</accession>
<protein>
    <submittedName>
        <fullName evidence="2">Cilia- and flagella-associated protein 54-like</fullName>
    </submittedName>
</protein>
<evidence type="ECO:0000313" key="1">
    <source>
        <dbReference type="Proteomes" id="UP000695022"/>
    </source>
</evidence>
<name>A0ABM1DRI5_PRICU</name>
<dbReference type="PANTHER" id="PTHR33487">
    <property type="entry name" value="CILIA- AND FLAGELLA-ASSOCIATED PROTEIN 54"/>
    <property type="match status" value="1"/>
</dbReference>
<organism evidence="1 2">
    <name type="scientific">Priapulus caudatus</name>
    <name type="common">Priapulid worm</name>
    <dbReference type="NCBI Taxonomy" id="37621"/>
    <lineage>
        <taxon>Eukaryota</taxon>
        <taxon>Metazoa</taxon>
        <taxon>Ecdysozoa</taxon>
        <taxon>Scalidophora</taxon>
        <taxon>Priapulida</taxon>
        <taxon>Priapulimorpha</taxon>
        <taxon>Priapulimorphida</taxon>
        <taxon>Priapulidae</taxon>
        <taxon>Priapulus</taxon>
    </lineage>
</organism>
<dbReference type="GeneID" id="106805476"/>
<dbReference type="Proteomes" id="UP000695022">
    <property type="component" value="Unplaced"/>
</dbReference>
<evidence type="ECO:0000313" key="2">
    <source>
        <dbReference type="RefSeq" id="XP_014662556.1"/>
    </source>
</evidence>
<gene>
    <name evidence="2" type="primary">LOC106805476</name>
</gene>
<proteinExistence type="predicted"/>
<dbReference type="RefSeq" id="XP_014662556.1">
    <property type="nucleotide sequence ID" value="XM_014807070.1"/>
</dbReference>
<dbReference type="PANTHER" id="PTHR33487:SF1">
    <property type="entry name" value="CILIA- AND FLAGELLA-ASSOCIATED PROTEIN 54"/>
    <property type="match status" value="1"/>
</dbReference>